<accession>A0A974XGS7</accession>
<evidence type="ECO:0000256" key="1">
    <source>
        <dbReference type="SAM" id="Phobius"/>
    </source>
</evidence>
<sequence>MDRTKKAWINALFLAVTLAINTLGALGIINGLSQKEISDMYLTLITPGPATFSIWSVIYSLIIISIIAMIVKKNDSYYQQAVDEITGLFRISCILNILWIVSFSYVLVELSLLFIFAFVISLALLGRKLLKIQEKKRWLLPLTFGFYTGWLFIATVVNTAAALVKLEWNGFGISQETWAVIILIVAIVLVFAVLLKLRNAVFPLPVAWAYFGIYQFLSMPEGFNGAYPLVQTVALAGMAVLIGLSAIQLYRNRFELLGR</sequence>
<feature type="transmembrane region" description="Helical" evidence="1">
    <location>
        <begin position="82"/>
        <end position="101"/>
    </location>
</feature>
<evidence type="ECO:0000313" key="2">
    <source>
        <dbReference type="EMBL" id="QSX08430.1"/>
    </source>
</evidence>
<feature type="transmembrane region" description="Helical" evidence="1">
    <location>
        <begin position="177"/>
        <end position="195"/>
    </location>
</feature>
<feature type="transmembrane region" description="Helical" evidence="1">
    <location>
        <begin position="12"/>
        <end position="32"/>
    </location>
</feature>
<proteinExistence type="predicted"/>
<dbReference type="AlphaFoldDB" id="A0A974XGS7"/>
<dbReference type="KEGG" id="alka:J0B03_11660"/>
<keyword evidence="1" id="KW-0472">Membrane</keyword>
<feature type="transmembrane region" description="Helical" evidence="1">
    <location>
        <begin position="107"/>
        <end position="126"/>
    </location>
</feature>
<feature type="transmembrane region" description="Helical" evidence="1">
    <location>
        <begin position="52"/>
        <end position="70"/>
    </location>
</feature>
<reference evidence="2" key="1">
    <citation type="submission" date="2021-03" db="EMBL/GenBank/DDBJ databases">
        <title>Alkalibacter marinus sp. nov., isolated from tidal flat sediment.</title>
        <authorList>
            <person name="Namirimu T."/>
            <person name="Yang J.-A."/>
            <person name="Yang S.-H."/>
            <person name="Kim Y.-J."/>
            <person name="Kwon K.K."/>
        </authorList>
    </citation>
    <scope>NUCLEOTIDE SEQUENCE</scope>
    <source>
        <strain evidence="2">ES005</strain>
    </source>
</reference>
<feature type="transmembrane region" description="Helical" evidence="1">
    <location>
        <begin position="200"/>
        <end position="217"/>
    </location>
</feature>
<organism evidence="2 3">
    <name type="scientific">Alkalibacter rhizosphaerae</name>
    <dbReference type="NCBI Taxonomy" id="2815577"/>
    <lineage>
        <taxon>Bacteria</taxon>
        <taxon>Bacillati</taxon>
        <taxon>Bacillota</taxon>
        <taxon>Clostridia</taxon>
        <taxon>Eubacteriales</taxon>
        <taxon>Eubacteriaceae</taxon>
        <taxon>Alkalibacter</taxon>
    </lineage>
</organism>
<dbReference type="Proteomes" id="UP000663499">
    <property type="component" value="Chromosome"/>
</dbReference>
<dbReference type="InterPro" id="IPR038330">
    <property type="entry name" value="TspO/MBR-related_sf"/>
</dbReference>
<dbReference type="PANTHER" id="PTHR33802">
    <property type="entry name" value="SI:CH211-161H7.5-RELATED"/>
    <property type="match status" value="1"/>
</dbReference>
<name>A0A974XGS7_9FIRM</name>
<keyword evidence="3" id="KW-1185">Reference proteome</keyword>
<dbReference type="Gene3D" id="1.20.1260.100">
    <property type="entry name" value="TspO/MBR protein"/>
    <property type="match status" value="1"/>
</dbReference>
<gene>
    <name evidence="2" type="ORF">J0B03_11660</name>
</gene>
<dbReference type="RefSeq" id="WP_207299771.1">
    <property type="nucleotide sequence ID" value="NZ_CP071444.1"/>
</dbReference>
<keyword evidence="1" id="KW-1133">Transmembrane helix</keyword>
<keyword evidence="1" id="KW-0812">Transmembrane</keyword>
<feature type="transmembrane region" description="Helical" evidence="1">
    <location>
        <begin position="229"/>
        <end position="250"/>
    </location>
</feature>
<protein>
    <submittedName>
        <fullName evidence="2">Tryptophan-rich sensory protein</fullName>
    </submittedName>
</protein>
<dbReference type="PANTHER" id="PTHR33802:SF1">
    <property type="entry name" value="XK-RELATED PROTEIN"/>
    <property type="match status" value="1"/>
</dbReference>
<dbReference type="EMBL" id="CP071444">
    <property type="protein sequence ID" value="QSX08430.1"/>
    <property type="molecule type" value="Genomic_DNA"/>
</dbReference>
<feature type="transmembrane region" description="Helical" evidence="1">
    <location>
        <begin position="138"/>
        <end position="157"/>
    </location>
</feature>
<evidence type="ECO:0000313" key="3">
    <source>
        <dbReference type="Proteomes" id="UP000663499"/>
    </source>
</evidence>